<dbReference type="InParanoid" id="A2FFS5"/>
<reference evidence="2" key="1">
    <citation type="submission" date="2006-10" db="EMBL/GenBank/DDBJ databases">
        <authorList>
            <person name="Amadeo P."/>
            <person name="Zhao Q."/>
            <person name="Wortman J."/>
            <person name="Fraser-Liggett C."/>
            <person name="Carlton J."/>
        </authorList>
    </citation>
    <scope>NUCLEOTIDE SEQUENCE</scope>
    <source>
        <strain evidence="2">G3</strain>
    </source>
</reference>
<evidence type="ECO:0000313" key="3">
    <source>
        <dbReference type="Proteomes" id="UP000001542"/>
    </source>
</evidence>
<evidence type="ECO:0000256" key="1">
    <source>
        <dbReference type="SAM" id="Coils"/>
    </source>
</evidence>
<name>A2FFS5_TRIV3</name>
<dbReference type="EMBL" id="DS113767">
    <property type="protein sequence ID" value="EAX96259.1"/>
    <property type="molecule type" value="Genomic_DNA"/>
</dbReference>
<proteinExistence type="predicted"/>
<organism evidence="2 3">
    <name type="scientific">Trichomonas vaginalis (strain ATCC PRA-98 / G3)</name>
    <dbReference type="NCBI Taxonomy" id="412133"/>
    <lineage>
        <taxon>Eukaryota</taxon>
        <taxon>Metamonada</taxon>
        <taxon>Parabasalia</taxon>
        <taxon>Trichomonadida</taxon>
        <taxon>Trichomonadidae</taxon>
        <taxon>Trichomonas</taxon>
    </lineage>
</organism>
<keyword evidence="3" id="KW-1185">Reference proteome</keyword>
<gene>
    <name evidence="2" type="ORF">TVAG_205460</name>
</gene>
<protein>
    <recommendedName>
        <fullName evidence="4">BZIP domain-containing protein</fullName>
    </recommendedName>
</protein>
<dbReference type="VEuPathDB" id="TrichDB:TVAGG3_0488840"/>
<dbReference type="AlphaFoldDB" id="A2FFS5"/>
<sequence length="120" mass="13779">MASIAIPPGLFQQQMPMFPVHNQPQHEQISGLPLEIEQKTQNLILMTGDAGPRRWRKTKTDYLKKLETDNGDLKTHVVELQQQISGLQAQNEILRDQLRYFQSCLSQAAPLVFQPNQEQK</sequence>
<feature type="coiled-coil region" evidence="1">
    <location>
        <begin position="63"/>
        <end position="97"/>
    </location>
</feature>
<dbReference type="Proteomes" id="UP000001542">
    <property type="component" value="Unassembled WGS sequence"/>
</dbReference>
<dbReference type="VEuPathDB" id="TrichDB:TVAG_205460"/>
<evidence type="ECO:0008006" key="4">
    <source>
        <dbReference type="Google" id="ProtNLM"/>
    </source>
</evidence>
<accession>A2FFS5</accession>
<keyword evidence="1" id="KW-0175">Coiled coil</keyword>
<reference evidence="2" key="2">
    <citation type="journal article" date="2007" name="Science">
        <title>Draft genome sequence of the sexually transmitted pathogen Trichomonas vaginalis.</title>
        <authorList>
            <person name="Carlton J.M."/>
            <person name="Hirt R.P."/>
            <person name="Silva J.C."/>
            <person name="Delcher A.L."/>
            <person name="Schatz M."/>
            <person name="Zhao Q."/>
            <person name="Wortman J.R."/>
            <person name="Bidwell S.L."/>
            <person name="Alsmark U.C.M."/>
            <person name="Besteiro S."/>
            <person name="Sicheritz-Ponten T."/>
            <person name="Noel C.J."/>
            <person name="Dacks J.B."/>
            <person name="Foster P.G."/>
            <person name="Simillion C."/>
            <person name="Van de Peer Y."/>
            <person name="Miranda-Saavedra D."/>
            <person name="Barton G.J."/>
            <person name="Westrop G.D."/>
            <person name="Mueller S."/>
            <person name="Dessi D."/>
            <person name="Fiori P.L."/>
            <person name="Ren Q."/>
            <person name="Paulsen I."/>
            <person name="Zhang H."/>
            <person name="Bastida-Corcuera F.D."/>
            <person name="Simoes-Barbosa A."/>
            <person name="Brown M.T."/>
            <person name="Hayes R.D."/>
            <person name="Mukherjee M."/>
            <person name="Okumura C.Y."/>
            <person name="Schneider R."/>
            <person name="Smith A.J."/>
            <person name="Vanacova S."/>
            <person name="Villalvazo M."/>
            <person name="Haas B.J."/>
            <person name="Pertea M."/>
            <person name="Feldblyum T.V."/>
            <person name="Utterback T.R."/>
            <person name="Shu C.L."/>
            <person name="Osoegawa K."/>
            <person name="de Jong P.J."/>
            <person name="Hrdy I."/>
            <person name="Horvathova L."/>
            <person name="Zubacova Z."/>
            <person name="Dolezal P."/>
            <person name="Malik S.B."/>
            <person name="Logsdon J.M. Jr."/>
            <person name="Henze K."/>
            <person name="Gupta A."/>
            <person name="Wang C.C."/>
            <person name="Dunne R.L."/>
            <person name="Upcroft J.A."/>
            <person name="Upcroft P."/>
            <person name="White O."/>
            <person name="Salzberg S.L."/>
            <person name="Tang P."/>
            <person name="Chiu C.-H."/>
            <person name="Lee Y.-S."/>
            <person name="Embley T.M."/>
            <person name="Coombs G.H."/>
            <person name="Mottram J.C."/>
            <person name="Tachezy J."/>
            <person name="Fraser-Liggett C.M."/>
            <person name="Johnson P.J."/>
        </authorList>
    </citation>
    <scope>NUCLEOTIDE SEQUENCE [LARGE SCALE GENOMIC DNA]</scope>
    <source>
        <strain evidence="2">G3</strain>
    </source>
</reference>
<evidence type="ECO:0000313" key="2">
    <source>
        <dbReference type="EMBL" id="EAX96259.1"/>
    </source>
</evidence>
<dbReference type="KEGG" id="tva:4754028"/>
<dbReference type="RefSeq" id="XP_001309189.1">
    <property type="nucleotide sequence ID" value="XM_001309188.1"/>
</dbReference>